<dbReference type="Gene3D" id="3.40.50.1360">
    <property type="match status" value="1"/>
</dbReference>
<dbReference type="PANTHER" id="PTHR30363">
    <property type="entry name" value="HTH-TYPE TRANSCRIPTIONAL REGULATOR SRLR-RELATED"/>
    <property type="match status" value="1"/>
</dbReference>
<dbReference type="PANTHER" id="PTHR30363:SF56">
    <property type="entry name" value="TRANSCRIPTIONAL REGULATOR, DEOR FAMILY"/>
    <property type="match status" value="1"/>
</dbReference>
<evidence type="ECO:0000313" key="6">
    <source>
        <dbReference type="Proteomes" id="UP000254634"/>
    </source>
</evidence>
<name>A0A380KWZ8_9STRE</name>
<dbReference type="InterPro" id="IPR050313">
    <property type="entry name" value="Carb_Metab_HTH_regulators"/>
</dbReference>
<dbReference type="GO" id="GO:0003700">
    <property type="term" value="F:DNA-binding transcription factor activity"/>
    <property type="evidence" value="ECO:0007669"/>
    <property type="project" value="InterPro"/>
</dbReference>
<dbReference type="PROSITE" id="PS51000">
    <property type="entry name" value="HTH_DEOR_2"/>
    <property type="match status" value="1"/>
</dbReference>
<dbReference type="AlphaFoldDB" id="A0A380KWZ8"/>
<keyword evidence="2" id="KW-0238">DNA-binding</keyword>
<dbReference type="SMART" id="SM00420">
    <property type="entry name" value="HTH_DEOR"/>
    <property type="match status" value="1"/>
</dbReference>
<evidence type="ECO:0000256" key="3">
    <source>
        <dbReference type="ARBA" id="ARBA00023163"/>
    </source>
</evidence>
<dbReference type="InterPro" id="IPR018356">
    <property type="entry name" value="Tscrpt_reg_HTH_DeoR_CS"/>
</dbReference>
<feature type="domain" description="HTH deoR-type" evidence="4">
    <location>
        <begin position="9"/>
        <end position="64"/>
    </location>
</feature>
<keyword evidence="1" id="KW-0805">Transcription regulation</keyword>
<dbReference type="EMBL" id="UHFR01000005">
    <property type="protein sequence ID" value="SUN76081.1"/>
    <property type="molecule type" value="Genomic_DNA"/>
</dbReference>
<gene>
    <name evidence="5" type="primary">lacR_1</name>
    <name evidence="5" type="ORF">NCTC13765_00527</name>
</gene>
<reference evidence="5" key="1">
    <citation type="submission" date="2018-06" db="EMBL/GenBank/DDBJ databases">
        <authorList>
            <consortium name="Pathogen Informatics"/>
            <person name="Doyle S."/>
        </authorList>
    </citation>
    <scope>NUCLEOTIDE SEQUENCE [LARGE SCALE GENOMIC DNA]</scope>
    <source>
        <strain evidence="5">NCTC13765</strain>
    </source>
</reference>
<evidence type="ECO:0000313" key="5">
    <source>
        <dbReference type="EMBL" id="SUN76081.1"/>
    </source>
</evidence>
<dbReference type="PROSITE" id="PS00894">
    <property type="entry name" value="HTH_DEOR_1"/>
    <property type="match status" value="1"/>
</dbReference>
<dbReference type="STRING" id="1123307.GCA_000380065_01026"/>
<dbReference type="InterPro" id="IPR014036">
    <property type="entry name" value="DeoR-like_C"/>
</dbReference>
<dbReference type="InterPro" id="IPR001034">
    <property type="entry name" value="DeoR_HTH"/>
</dbReference>
<dbReference type="InterPro" id="IPR036390">
    <property type="entry name" value="WH_DNA-bd_sf"/>
</dbReference>
<accession>A0A380KWZ8</accession>
<evidence type="ECO:0000256" key="2">
    <source>
        <dbReference type="ARBA" id="ARBA00023125"/>
    </source>
</evidence>
<keyword evidence="6" id="KW-1185">Reference proteome</keyword>
<evidence type="ECO:0000256" key="1">
    <source>
        <dbReference type="ARBA" id="ARBA00023015"/>
    </source>
</evidence>
<dbReference type="Pfam" id="PF00455">
    <property type="entry name" value="DeoRC"/>
    <property type="match status" value="1"/>
</dbReference>
<dbReference type="Proteomes" id="UP000254634">
    <property type="component" value="Unassembled WGS sequence"/>
</dbReference>
<protein>
    <submittedName>
        <fullName evidence="5">Fructose operon transcriptional repressor</fullName>
    </submittedName>
</protein>
<dbReference type="SMART" id="SM01134">
    <property type="entry name" value="DeoRC"/>
    <property type="match status" value="1"/>
</dbReference>
<proteinExistence type="predicted"/>
<dbReference type="PRINTS" id="PR00037">
    <property type="entry name" value="HTHLACR"/>
</dbReference>
<organism evidence="5 6">
    <name type="scientific">Streptococcus massiliensis</name>
    <dbReference type="NCBI Taxonomy" id="313439"/>
    <lineage>
        <taxon>Bacteria</taxon>
        <taxon>Bacillati</taxon>
        <taxon>Bacillota</taxon>
        <taxon>Bacilli</taxon>
        <taxon>Lactobacillales</taxon>
        <taxon>Streptococcaceae</taxon>
        <taxon>Streptococcus</taxon>
    </lineage>
</organism>
<dbReference type="Pfam" id="PF08220">
    <property type="entry name" value="HTH_DeoR"/>
    <property type="match status" value="1"/>
</dbReference>
<keyword evidence="3" id="KW-0804">Transcription</keyword>
<dbReference type="SUPFAM" id="SSF46785">
    <property type="entry name" value="Winged helix' DNA-binding domain"/>
    <property type="match status" value="1"/>
</dbReference>
<sequence>MQGGVIILKSERKQVILDTVNRDRIVSLESLVQMLSTSESTVRRDLDELESEHKLRRVHGGAESLQPLQAEETNQQKSIKNVQEKLRVARKAATYIQDYDVIFIDAGTTNELLVNEIQAQKVTVVTNSIHHATQLVERGIDTVIIGGLVKSATDASIGGAALNQIGQLNFDKAFIGMNGIDEGFFTTPEMEEGAIKRAILENAKQTYVLVDHSKIGQTSFVKVAPVARASIITNKSDGELIKKLKGKTEVIEA</sequence>
<evidence type="ECO:0000259" key="4">
    <source>
        <dbReference type="PROSITE" id="PS51000"/>
    </source>
</evidence>
<dbReference type="SUPFAM" id="SSF100950">
    <property type="entry name" value="NagB/RpiA/CoA transferase-like"/>
    <property type="match status" value="1"/>
</dbReference>
<dbReference type="GO" id="GO:0003677">
    <property type="term" value="F:DNA binding"/>
    <property type="evidence" value="ECO:0007669"/>
    <property type="project" value="UniProtKB-KW"/>
</dbReference>
<dbReference type="InterPro" id="IPR037171">
    <property type="entry name" value="NagB/RpiA_transferase-like"/>
</dbReference>